<keyword evidence="1" id="KW-0472">Membrane</keyword>
<dbReference type="GO" id="GO:0016020">
    <property type="term" value="C:membrane"/>
    <property type="evidence" value="ECO:0007669"/>
    <property type="project" value="InterPro"/>
</dbReference>
<keyword evidence="1" id="KW-0812">Transmembrane</keyword>
<feature type="transmembrane region" description="Helical" evidence="1">
    <location>
        <begin position="109"/>
        <end position="131"/>
    </location>
</feature>
<evidence type="ECO:0000256" key="1">
    <source>
        <dbReference type="SAM" id="Phobius"/>
    </source>
</evidence>
<dbReference type="EMBL" id="CP012288">
    <property type="protein sequence ID" value="AMV66563.1"/>
    <property type="molecule type" value="Genomic_DNA"/>
</dbReference>
<evidence type="ECO:0000313" key="5">
    <source>
        <dbReference type="Proteomes" id="UP000076405"/>
    </source>
</evidence>
<keyword evidence="4" id="KW-1185">Reference proteome</keyword>
<dbReference type="Proteomes" id="UP000076244">
    <property type="component" value="Chromosome"/>
</dbReference>
<dbReference type="AlphaFoldDB" id="A0A143ANC1"/>
<feature type="transmembrane region" description="Helical" evidence="1">
    <location>
        <begin position="75"/>
        <end position="97"/>
    </location>
</feature>
<dbReference type="RefSeq" id="WP_046872505.1">
    <property type="nucleotide sequence ID" value="NZ_BAAAXI010000008.1"/>
</dbReference>
<evidence type="ECO:0000313" key="2">
    <source>
        <dbReference type="EMBL" id="AMV63500.1"/>
    </source>
</evidence>
<evidence type="ECO:0000313" key="4">
    <source>
        <dbReference type="Proteomes" id="UP000076244"/>
    </source>
</evidence>
<name>A0A143ANC1_9LACO</name>
<proteinExistence type="predicted"/>
<sequence>MHNNQLRKIVETALFAAIIFIGISVFQIPIPAMIGRPFVHFGNALTALAIMFLGFGYGSLAGAIGLGLFDVTHGYASTAYLTIIEVIIVAAVVTLVFRLFRRDDTQKWHIAVVAFAAGFTKLFTSFGNSVIEGVAYEGMQLHAAVVGALASEPATIVNSITTFVLVIILYYPLKKILVRPAWALTRR</sequence>
<dbReference type="KEGG" id="pdm:ADU72_0618"/>
<dbReference type="EMBL" id="CP012275">
    <property type="protein sequence ID" value="AMV63500.1"/>
    <property type="molecule type" value="Genomic_DNA"/>
</dbReference>
<gene>
    <name evidence="2" type="ORF">ADU70_2034</name>
    <name evidence="3" type="ORF">ADU72_0618</name>
</gene>
<reference evidence="4 5" key="1">
    <citation type="journal article" date="2016" name="PLoS ONE">
        <title>The Identification of Novel Diagnostic Marker Genes for the Detection of Beer Spoiling Pediococcus damnosus Strains Using the BlAst Diagnostic Gene findEr.</title>
        <authorList>
            <person name="Behr J."/>
            <person name="Geissler A.J."/>
            <person name="Schmid J."/>
            <person name="Zehe A."/>
            <person name="Vogel R.F."/>
        </authorList>
    </citation>
    <scope>NUCLEOTIDE SEQUENCE [LARGE SCALE GENOMIC DNA]</scope>
    <source>
        <strain evidence="2 5">TMW 2.1533</strain>
        <strain evidence="3 4">TMW 2.1535</strain>
    </source>
</reference>
<evidence type="ECO:0000313" key="3">
    <source>
        <dbReference type="EMBL" id="AMV66563.1"/>
    </source>
</evidence>
<dbReference type="OrthoDB" id="2988652at2"/>
<dbReference type="InterPro" id="IPR009825">
    <property type="entry name" value="ECF_substrate-spec-like"/>
</dbReference>
<dbReference type="GeneID" id="57275885"/>
<protein>
    <submittedName>
        <fullName evidence="2">Substrate-specific component PdxU of predicted pyridoxine ECF transporter</fullName>
    </submittedName>
</protein>
<keyword evidence="1" id="KW-1133">Transmembrane helix</keyword>
<organism evidence="2 5">
    <name type="scientific">Pediococcus damnosus</name>
    <dbReference type="NCBI Taxonomy" id="51663"/>
    <lineage>
        <taxon>Bacteria</taxon>
        <taxon>Bacillati</taxon>
        <taxon>Bacillota</taxon>
        <taxon>Bacilli</taxon>
        <taxon>Lactobacillales</taxon>
        <taxon>Lactobacillaceae</taxon>
        <taxon>Pediococcus</taxon>
    </lineage>
</organism>
<dbReference type="Gene3D" id="1.10.1760.20">
    <property type="match status" value="1"/>
</dbReference>
<dbReference type="Proteomes" id="UP000076405">
    <property type="component" value="Chromosome"/>
</dbReference>
<feature type="transmembrane region" description="Helical" evidence="1">
    <location>
        <begin position="143"/>
        <end position="171"/>
    </location>
</feature>
<accession>A0A143ANC1</accession>
<feature type="transmembrane region" description="Helical" evidence="1">
    <location>
        <begin position="44"/>
        <end position="69"/>
    </location>
</feature>
<dbReference type="Pfam" id="PF07155">
    <property type="entry name" value="ECF-ribofla_trS"/>
    <property type="match status" value="1"/>
</dbReference>
<feature type="transmembrane region" description="Helical" evidence="1">
    <location>
        <begin position="12"/>
        <end position="32"/>
    </location>
</feature>